<proteinExistence type="predicted"/>
<keyword evidence="1" id="KW-0378">Hydrolase</keyword>
<dbReference type="InterPro" id="IPR023365">
    <property type="entry name" value="Sortase_dom-sf"/>
</dbReference>
<accession>A0ABR8MTH5</accession>
<feature type="signal peptide" evidence="3">
    <location>
        <begin position="1"/>
        <end position="21"/>
    </location>
</feature>
<gene>
    <name evidence="4" type="ORF">H8B09_10955</name>
</gene>
<organism evidence="4 5">
    <name type="scientific">Paenibacillus terricola</name>
    <dbReference type="NCBI Taxonomy" id="2763503"/>
    <lineage>
        <taxon>Bacteria</taxon>
        <taxon>Bacillati</taxon>
        <taxon>Bacillota</taxon>
        <taxon>Bacilli</taxon>
        <taxon>Bacillales</taxon>
        <taxon>Paenibacillaceae</taxon>
        <taxon>Paenibacillus</taxon>
    </lineage>
</organism>
<keyword evidence="3" id="KW-0732">Signal</keyword>
<reference evidence="4 5" key="1">
    <citation type="submission" date="2020-09" db="EMBL/GenBank/DDBJ databases">
        <title>Paenibacillus sp. strain PR3 16S rRNA gene Genome sequencing and assembly.</title>
        <authorList>
            <person name="Kim J."/>
        </authorList>
    </citation>
    <scope>NUCLEOTIDE SEQUENCE [LARGE SCALE GENOMIC DNA]</scope>
    <source>
        <strain evidence="4 5">PR3</strain>
    </source>
</reference>
<dbReference type="InterPro" id="IPR042001">
    <property type="entry name" value="Sortase_F"/>
</dbReference>
<dbReference type="RefSeq" id="WP_224753466.1">
    <property type="nucleotide sequence ID" value="NZ_JACXZA010000002.1"/>
</dbReference>
<dbReference type="SUPFAM" id="SSF63817">
    <property type="entry name" value="Sortase"/>
    <property type="match status" value="1"/>
</dbReference>
<evidence type="ECO:0000256" key="2">
    <source>
        <dbReference type="SAM" id="MobiDB-lite"/>
    </source>
</evidence>
<evidence type="ECO:0000256" key="1">
    <source>
        <dbReference type="ARBA" id="ARBA00022801"/>
    </source>
</evidence>
<dbReference type="Gene3D" id="2.40.260.10">
    <property type="entry name" value="Sortase"/>
    <property type="match status" value="1"/>
</dbReference>
<sequence length="217" mass="24164">MKFALLFMLSIVMITTSSCSMKPETPERQQVKPPDSKSQPSKKSVTPSGYLPPKPLQTKQEPLRSSQPLAKPLELSIPAIHVQAEIEPVKFQENGQMGVPTRLDRVGVLQPGVNPGEQGNAIMDGHVDSRTGPAVFFRLKRLKSGDSILIKDKQGQQLTYIVETVEAFKTEEAPIARIFGPTTDYRLNLITCTGKFSRSKREHEMRLVVFAKLKHLS</sequence>
<evidence type="ECO:0000313" key="5">
    <source>
        <dbReference type="Proteomes" id="UP000609346"/>
    </source>
</evidence>
<feature type="chain" id="PRO_5045484841" evidence="3">
    <location>
        <begin position="22"/>
        <end position="217"/>
    </location>
</feature>
<protein>
    <submittedName>
        <fullName evidence="4">Class F sortase</fullName>
    </submittedName>
</protein>
<feature type="compositionally biased region" description="Low complexity" evidence="2">
    <location>
        <begin position="31"/>
        <end position="45"/>
    </location>
</feature>
<dbReference type="CDD" id="cd05829">
    <property type="entry name" value="Sortase_F"/>
    <property type="match status" value="1"/>
</dbReference>
<comment type="caution">
    <text evidence="4">The sequence shown here is derived from an EMBL/GenBank/DDBJ whole genome shotgun (WGS) entry which is preliminary data.</text>
</comment>
<evidence type="ECO:0000313" key="4">
    <source>
        <dbReference type="EMBL" id="MBD3919273.1"/>
    </source>
</evidence>
<name>A0ABR8MTH5_9BACL</name>
<dbReference type="PROSITE" id="PS51257">
    <property type="entry name" value="PROKAR_LIPOPROTEIN"/>
    <property type="match status" value="1"/>
</dbReference>
<evidence type="ECO:0000256" key="3">
    <source>
        <dbReference type="SAM" id="SignalP"/>
    </source>
</evidence>
<dbReference type="Proteomes" id="UP000609346">
    <property type="component" value="Unassembled WGS sequence"/>
</dbReference>
<feature type="compositionally biased region" description="Polar residues" evidence="2">
    <location>
        <begin position="57"/>
        <end position="66"/>
    </location>
</feature>
<dbReference type="Pfam" id="PF04203">
    <property type="entry name" value="Sortase"/>
    <property type="match status" value="1"/>
</dbReference>
<dbReference type="InterPro" id="IPR005754">
    <property type="entry name" value="Sortase"/>
</dbReference>
<dbReference type="EMBL" id="JACXZA010000002">
    <property type="protein sequence ID" value="MBD3919273.1"/>
    <property type="molecule type" value="Genomic_DNA"/>
</dbReference>
<feature type="region of interest" description="Disordered" evidence="2">
    <location>
        <begin position="20"/>
        <end position="66"/>
    </location>
</feature>
<keyword evidence="5" id="KW-1185">Reference proteome</keyword>